<evidence type="ECO:0000313" key="2">
    <source>
        <dbReference type="Proteomes" id="UP001501772"/>
    </source>
</evidence>
<proteinExistence type="predicted"/>
<gene>
    <name evidence="1" type="ORF">GCM10022289_05260</name>
</gene>
<dbReference type="EMBL" id="BAABBY010000001">
    <property type="protein sequence ID" value="GAA4197687.1"/>
    <property type="molecule type" value="Genomic_DNA"/>
</dbReference>
<reference evidence="2" key="1">
    <citation type="journal article" date="2019" name="Int. J. Syst. Evol. Microbiol.">
        <title>The Global Catalogue of Microorganisms (GCM) 10K type strain sequencing project: providing services to taxonomists for standard genome sequencing and annotation.</title>
        <authorList>
            <consortium name="The Broad Institute Genomics Platform"/>
            <consortium name="The Broad Institute Genome Sequencing Center for Infectious Disease"/>
            <person name="Wu L."/>
            <person name="Ma J."/>
        </authorList>
    </citation>
    <scope>NUCLEOTIDE SEQUENCE [LARGE SCALE GENOMIC DNA]</scope>
    <source>
        <strain evidence="2">JCM 17626</strain>
    </source>
</reference>
<comment type="caution">
    <text evidence="1">The sequence shown here is derived from an EMBL/GenBank/DDBJ whole genome shotgun (WGS) entry which is preliminary data.</text>
</comment>
<evidence type="ECO:0000313" key="1">
    <source>
        <dbReference type="EMBL" id="GAA4197687.1"/>
    </source>
</evidence>
<name>A0ABP8B4F7_9SPHI</name>
<protein>
    <submittedName>
        <fullName evidence="1">Uncharacterized protein</fullName>
    </submittedName>
</protein>
<keyword evidence="2" id="KW-1185">Reference proteome</keyword>
<sequence length="67" mass="7696">MIASRKDCFVVPPRNDDLSKSVNGRYEASAGYETDASYLSMTASQKDWRAWQGCGCRWKIDVRFQKN</sequence>
<organism evidence="1 2">
    <name type="scientific">Pedobacter jeongneungensis</name>
    <dbReference type="NCBI Taxonomy" id="947309"/>
    <lineage>
        <taxon>Bacteria</taxon>
        <taxon>Pseudomonadati</taxon>
        <taxon>Bacteroidota</taxon>
        <taxon>Sphingobacteriia</taxon>
        <taxon>Sphingobacteriales</taxon>
        <taxon>Sphingobacteriaceae</taxon>
        <taxon>Pedobacter</taxon>
    </lineage>
</organism>
<dbReference type="Proteomes" id="UP001501772">
    <property type="component" value="Unassembled WGS sequence"/>
</dbReference>
<accession>A0ABP8B4F7</accession>